<evidence type="ECO:0000256" key="3">
    <source>
        <dbReference type="PROSITE-ProRule" id="PRU00176"/>
    </source>
</evidence>
<comment type="subcellular location">
    <subcellularLocation>
        <location evidence="1">Nucleus</location>
    </subcellularLocation>
</comment>
<dbReference type="PANTHER" id="PTHR48033:SF10">
    <property type="entry name" value="RNA-BINDING PROTEIN SQUID"/>
    <property type="match status" value="1"/>
</dbReference>
<dbReference type="InterPro" id="IPR012677">
    <property type="entry name" value="Nucleotide-bd_a/b_plait_sf"/>
</dbReference>
<protein>
    <recommendedName>
        <fullName evidence="5">RRM domain-containing protein</fullName>
    </recommendedName>
</protein>
<dbReference type="SMART" id="SM00360">
    <property type="entry name" value="RRM"/>
    <property type="match status" value="2"/>
</dbReference>
<dbReference type="InterPro" id="IPR035979">
    <property type="entry name" value="RBD_domain_sf"/>
</dbReference>
<evidence type="ECO:0000259" key="5">
    <source>
        <dbReference type="PROSITE" id="PS50102"/>
    </source>
</evidence>
<dbReference type="PROSITE" id="PS50102">
    <property type="entry name" value="RRM"/>
    <property type="match status" value="2"/>
</dbReference>
<keyword evidence="2" id="KW-0539">Nucleus</keyword>
<evidence type="ECO:0000256" key="1">
    <source>
        <dbReference type="ARBA" id="ARBA00004123"/>
    </source>
</evidence>
<dbReference type="AlphaFoldDB" id="A0A0D6QTE9"/>
<feature type="domain" description="RRM" evidence="5">
    <location>
        <begin position="49"/>
        <end position="125"/>
    </location>
</feature>
<evidence type="ECO:0000256" key="2">
    <source>
        <dbReference type="ARBA" id="ARBA00023242"/>
    </source>
</evidence>
<name>A0A0D6QTE9_ARACU</name>
<feature type="compositionally biased region" description="Basic and acidic residues" evidence="4">
    <location>
        <begin position="1"/>
        <end position="10"/>
    </location>
</feature>
<evidence type="ECO:0000256" key="4">
    <source>
        <dbReference type="SAM" id="MobiDB-lite"/>
    </source>
</evidence>
<reference evidence="6" key="1">
    <citation type="submission" date="2015-03" db="EMBL/GenBank/DDBJ databases">
        <title>A transcriptome of Araucaria cunninghamii, an australian fine timber species.</title>
        <authorList>
            <person name="Jing Yi C.J.Y."/>
            <person name="Yin San L.Y.S."/>
            <person name="Abdul Karim S.S."/>
            <person name="Wan Azmi N.N."/>
            <person name="Hercus R.R."/>
            <person name="Croft L.L."/>
        </authorList>
    </citation>
    <scope>NUCLEOTIDE SEQUENCE</scope>
    <source>
        <strain evidence="6">MI0301</strain>
        <tissue evidence="6">Leaf</tissue>
    </source>
</reference>
<feature type="compositionally biased region" description="Polar residues" evidence="4">
    <location>
        <begin position="39"/>
        <end position="48"/>
    </location>
</feature>
<sequence length="376" mass="39122">MAMEGSKAEDAPQSTQTNGEAKNEKEEKVTENTQEDKNNSASRDTSSPGKIFIGGLARETTTATFTKHFSKYGELTDSVIMKDRATGNPRGFGFVTYADPSVVDKVIKDKHVIDGKMVEIKRTIPRGNPATKGPKTKKIFVGGIPTSISEDEFKNYFSKFGKVVEHQIMQDHGTGRSRGFGFITFDSEQVVEEILSHGKMYELGGKQVEIKKAEPKKPLPEPEPAYGMDSRPPFIPGGRGGYGDLYGGLGGAYSSSYRAGAGFGGRPGSYGGYGAGDYGSAYGGYGGGALGGFRVDSAAGYGGRFGSYGGSFGGYGSGMLGGYGDGESFGGYGGSSYGGGYDSGIGGGYGSGGAYGSGRGGYGSGGSSARYHPYAR</sequence>
<feature type="compositionally biased region" description="Basic and acidic residues" evidence="4">
    <location>
        <begin position="21"/>
        <end position="38"/>
    </location>
</feature>
<feature type="domain" description="RRM" evidence="5">
    <location>
        <begin position="137"/>
        <end position="215"/>
    </location>
</feature>
<dbReference type="Gene3D" id="3.30.70.330">
    <property type="match status" value="2"/>
</dbReference>
<accession>A0A0D6QTE9</accession>
<dbReference type="EMBL" id="GCKF01057291">
    <property type="protein sequence ID" value="JAG92980.1"/>
    <property type="molecule type" value="Transcribed_RNA"/>
</dbReference>
<dbReference type="GO" id="GO:0000785">
    <property type="term" value="C:chromatin"/>
    <property type="evidence" value="ECO:0007669"/>
    <property type="project" value="TreeGrafter"/>
</dbReference>
<evidence type="ECO:0000313" key="6">
    <source>
        <dbReference type="EMBL" id="JAG92980.1"/>
    </source>
</evidence>
<dbReference type="Pfam" id="PF00076">
    <property type="entry name" value="RRM_1"/>
    <property type="match status" value="2"/>
</dbReference>
<dbReference type="GO" id="GO:0003723">
    <property type="term" value="F:RNA binding"/>
    <property type="evidence" value="ECO:0007669"/>
    <property type="project" value="UniProtKB-UniRule"/>
</dbReference>
<dbReference type="PANTHER" id="PTHR48033">
    <property type="entry name" value="RNA-BINDING (RRM/RBD/RNP MOTIFS) FAMILY PROTEIN"/>
    <property type="match status" value="1"/>
</dbReference>
<dbReference type="SUPFAM" id="SSF54928">
    <property type="entry name" value="RNA-binding domain, RBD"/>
    <property type="match status" value="2"/>
</dbReference>
<feature type="region of interest" description="Disordered" evidence="4">
    <location>
        <begin position="1"/>
        <end position="51"/>
    </location>
</feature>
<dbReference type="GO" id="GO:0005654">
    <property type="term" value="C:nucleoplasm"/>
    <property type="evidence" value="ECO:0007669"/>
    <property type="project" value="TreeGrafter"/>
</dbReference>
<proteinExistence type="predicted"/>
<dbReference type="GO" id="GO:0010468">
    <property type="term" value="P:regulation of gene expression"/>
    <property type="evidence" value="ECO:0007669"/>
    <property type="project" value="TreeGrafter"/>
</dbReference>
<dbReference type="InterPro" id="IPR000504">
    <property type="entry name" value="RRM_dom"/>
</dbReference>
<organism evidence="6">
    <name type="scientific">Araucaria cunninghamii</name>
    <name type="common">Hoop pine</name>
    <name type="synonym">Moreton Bay pine</name>
    <dbReference type="NCBI Taxonomy" id="56994"/>
    <lineage>
        <taxon>Eukaryota</taxon>
        <taxon>Viridiplantae</taxon>
        <taxon>Streptophyta</taxon>
        <taxon>Embryophyta</taxon>
        <taxon>Tracheophyta</taxon>
        <taxon>Spermatophyta</taxon>
        <taxon>Pinopsida</taxon>
        <taxon>Pinidae</taxon>
        <taxon>Conifers II</taxon>
        <taxon>Araucariales</taxon>
        <taxon>Araucariaceae</taxon>
        <taxon>Araucaria</taxon>
    </lineage>
</organism>
<dbReference type="FunFam" id="3.30.70.330:FF:000051">
    <property type="entry name" value="Heterogeneous nuclear ribonucleoprotein 1"/>
    <property type="match status" value="1"/>
</dbReference>
<keyword evidence="3" id="KW-0694">RNA-binding</keyword>